<keyword evidence="3 4" id="KW-0732">Signal</keyword>
<keyword evidence="7" id="KW-1185">Reference proteome</keyword>
<evidence type="ECO:0000256" key="2">
    <source>
        <dbReference type="ARBA" id="ARBA00007639"/>
    </source>
</evidence>
<dbReference type="PANTHER" id="PTHR46847:SF1">
    <property type="entry name" value="D-ALLOSE-BINDING PERIPLASMIC PROTEIN-RELATED"/>
    <property type="match status" value="1"/>
</dbReference>
<evidence type="ECO:0000313" key="7">
    <source>
        <dbReference type="Proteomes" id="UP000191988"/>
    </source>
</evidence>
<dbReference type="CDD" id="cd06301">
    <property type="entry name" value="PBP1_rhizopine_binding-like"/>
    <property type="match status" value="1"/>
</dbReference>
<comment type="similarity">
    <text evidence="2">Belongs to the bacterial solute-binding protein 2 family.</text>
</comment>
<feature type="domain" description="Periplasmic binding protein" evidence="5">
    <location>
        <begin position="23"/>
        <end position="287"/>
    </location>
</feature>
<dbReference type="PANTHER" id="PTHR46847">
    <property type="entry name" value="D-ALLOSE-BINDING PERIPLASMIC PROTEIN-RELATED"/>
    <property type="match status" value="1"/>
</dbReference>
<proteinExistence type="inferred from homology"/>
<accession>A0A1S7RTT2</accession>
<dbReference type="Pfam" id="PF13407">
    <property type="entry name" value="Peripla_BP_4"/>
    <property type="match status" value="1"/>
</dbReference>
<evidence type="ECO:0000259" key="5">
    <source>
        <dbReference type="Pfam" id="PF13407"/>
    </source>
</evidence>
<evidence type="ECO:0000256" key="1">
    <source>
        <dbReference type="ARBA" id="ARBA00004196"/>
    </source>
</evidence>
<organism evidence="6 7">
    <name type="scientific">Agrobacterium tomkonis CFBP 6623</name>
    <dbReference type="NCBI Taxonomy" id="1183432"/>
    <lineage>
        <taxon>Bacteria</taxon>
        <taxon>Pseudomonadati</taxon>
        <taxon>Pseudomonadota</taxon>
        <taxon>Alphaproteobacteria</taxon>
        <taxon>Hyphomicrobiales</taxon>
        <taxon>Rhizobiaceae</taxon>
        <taxon>Rhizobium/Agrobacterium group</taxon>
        <taxon>Agrobacterium</taxon>
        <taxon>Agrobacterium tumefaciens complex</taxon>
    </lineage>
</organism>
<evidence type="ECO:0000313" key="6">
    <source>
        <dbReference type="EMBL" id="CUX57377.1"/>
    </source>
</evidence>
<dbReference type="InterPro" id="IPR025997">
    <property type="entry name" value="SBP_2_dom"/>
</dbReference>
<dbReference type="InterPro" id="IPR028082">
    <property type="entry name" value="Peripla_BP_I"/>
</dbReference>
<dbReference type="GO" id="GO:0030313">
    <property type="term" value="C:cell envelope"/>
    <property type="evidence" value="ECO:0007669"/>
    <property type="project" value="UniProtKB-SubCell"/>
</dbReference>
<protein>
    <submittedName>
        <fullName evidence="6">Putative rhizopine-binding protein</fullName>
    </submittedName>
</protein>
<reference evidence="7" key="1">
    <citation type="submission" date="2016-01" db="EMBL/GenBank/DDBJ databases">
        <authorList>
            <person name="Regsiter A."/>
            <person name="william w."/>
        </authorList>
    </citation>
    <scope>NUCLEOTIDE SEQUENCE [LARGE SCALE GENOMIC DNA]</scope>
    <source>
        <strain evidence="7">CFBP 6623</strain>
    </source>
</reference>
<dbReference type="SUPFAM" id="SSF53822">
    <property type="entry name" value="Periplasmic binding protein-like I"/>
    <property type="match status" value="1"/>
</dbReference>
<evidence type="ECO:0000256" key="4">
    <source>
        <dbReference type="SAM" id="SignalP"/>
    </source>
</evidence>
<sequence>MKSLLSALLLSSALFTTANAANIGVAMSSFDDNFLTILRLAMQSSAEGKPDIQLQFEDAQTDIGRQLDQVNNFVAQGLDAIIVNPVDASATQPITAAAAAAGIPLIYVNRQPVEKLPESGVSFVGSDEYQAGTLQMTEVCRLLGGKGKVNIIMGDLAYEAARVRTKAAEDVLKKPECAGITVADKQAGKWTRISGADLVTNWLSAGLDVNAIIANNDEMALGAIQALKGVKKPLGAGEGKIVVGGIDATQDAMKAMKADELAVTVFQDAAGQGKGALETALKMIAKEPVEQNVWIPFELVTPANLATYDSRN</sequence>
<feature type="chain" id="PRO_5010526221" evidence="4">
    <location>
        <begin position="21"/>
        <end position="312"/>
    </location>
</feature>
<dbReference type="EMBL" id="FBWK01000050">
    <property type="protein sequence ID" value="CUX57377.1"/>
    <property type="molecule type" value="Genomic_DNA"/>
</dbReference>
<dbReference type="Gene3D" id="3.40.50.2300">
    <property type="match status" value="2"/>
</dbReference>
<dbReference type="RefSeq" id="WP_052819209.1">
    <property type="nucleotide sequence ID" value="NZ_LT009724.1"/>
</dbReference>
<name>A0A1S7RTT2_9HYPH</name>
<dbReference type="AlphaFoldDB" id="A0A1S7RTT2"/>
<evidence type="ECO:0000256" key="3">
    <source>
        <dbReference type="ARBA" id="ARBA00022729"/>
    </source>
</evidence>
<comment type="subcellular location">
    <subcellularLocation>
        <location evidence="1">Cell envelope</location>
    </subcellularLocation>
</comment>
<dbReference type="GO" id="GO:0030246">
    <property type="term" value="F:carbohydrate binding"/>
    <property type="evidence" value="ECO:0007669"/>
    <property type="project" value="UniProtKB-ARBA"/>
</dbReference>
<dbReference type="STRING" id="1183432.AGR3A_Lc140348"/>
<dbReference type="Proteomes" id="UP000191988">
    <property type="component" value="Unassembled WGS sequence"/>
</dbReference>
<feature type="signal peptide" evidence="4">
    <location>
        <begin position="1"/>
        <end position="20"/>
    </location>
</feature>
<gene>
    <name evidence="6" type="primary">mocB</name>
    <name evidence="6" type="ORF">AGR3A_Lc140348</name>
</gene>